<sequence>MMSENTPVDVTPACRKVRPGSARAGKQKLLYAEGISAQTVGSRHIHMQLATLPPMIRARAHKHEAHETAIYVISGESGVWYGENLQHHETVAAGEFFYIPANVPHVPYNPSSTEPCVTVIARTDPNDQESVMLLPELDDVHR</sequence>
<organism evidence="2 3">
    <name type="scientific">Caballeronia sordidicola</name>
    <name type="common">Burkholderia sordidicola</name>
    <dbReference type="NCBI Taxonomy" id="196367"/>
    <lineage>
        <taxon>Bacteria</taxon>
        <taxon>Pseudomonadati</taxon>
        <taxon>Pseudomonadota</taxon>
        <taxon>Betaproteobacteria</taxon>
        <taxon>Burkholderiales</taxon>
        <taxon>Burkholderiaceae</taxon>
        <taxon>Caballeronia</taxon>
    </lineage>
</organism>
<evidence type="ECO:0000313" key="3">
    <source>
        <dbReference type="Proteomes" id="UP000054893"/>
    </source>
</evidence>
<dbReference type="Proteomes" id="UP000054893">
    <property type="component" value="Unassembled WGS sequence"/>
</dbReference>
<dbReference type="EMBL" id="FCOC02000014">
    <property type="protein sequence ID" value="SAL40458.1"/>
    <property type="molecule type" value="Genomic_DNA"/>
</dbReference>
<dbReference type="SUPFAM" id="SSF51182">
    <property type="entry name" value="RmlC-like cupins"/>
    <property type="match status" value="1"/>
</dbReference>
<gene>
    <name evidence="2" type="ORF">AWB64_04303</name>
</gene>
<dbReference type="InterPro" id="IPR013096">
    <property type="entry name" value="Cupin_2"/>
</dbReference>
<evidence type="ECO:0000313" key="2">
    <source>
        <dbReference type="EMBL" id="SAL40458.1"/>
    </source>
</evidence>
<dbReference type="Gene3D" id="2.60.120.10">
    <property type="entry name" value="Jelly Rolls"/>
    <property type="match status" value="1"/>
</dbReference>
<dbReference type="InterPro" id="IPR052535">
    <property type="entry name" value="Bacilysin_H2HPP_isomerase"/>
</dbReference>
<dbReference type="RefSeq" id="WP_244164139.1">
    <property type="nucleotide sequence ID" value="NZ_FCOC02000014.1"/>
</dbReference>
<dbReference type="InterPro" id="IPR017102">
    <property type="entry name" value="UCP037087"/>
</dbReference>
<reference evidence="2 3" key="1">
    <citation type="submission" date="2016-01" db="EMBL/GenBank/DDBJ databases">
        <authorList>
            <person name="Oliw E.H."/>
        </authorList>
    </citation>
    <scope>NUCLEOTIDE SEQUENCE [LARGE SCALE GENOMIC DNA]</scope>
    <source>
        <strain evidence="2">LMG 22029</strain>
    </source>
</reference>
<accession>A0A158H815</accession>
<dbReference type="AlphaFoldDB" id="A0A158H815"/>
<evidence type="ECO:0000259" key="1">
    <source>
        <dbReference type="Pfam" id="PF07883"/>
    </source>
</evidence>
<dbReference type="CDD" id="cd02210">
    <property type="entry name" value="cupin_BLR2406-like"/>
    <property type="match status" value="1"/>
</dbReference>
<dbReference type="PANTHER" id="PTHR40112:SF1">
    <property type="entry name" value="H2HPP ISOMERASE"/>
    <property type="match status" value="1"/>
</dbReference>
<proteinExistence type="predicted"/>
<dbReference type="PANTHER" id="PTHR40112">
    <property type="entry name" value="H2HPP ISOMERASE"/>
    <property type="match status" value="1"/>
</dbReference>
<dbReference type="InterPro" id="IPR011051">
    <property type="entry name" value="RmlC_Cupin_sf"/>
</dbReference>
<dbReference type="PIRSF" id="PIRSF037087">
    <property type="entry name" value="UCP037087"/>
    <property type="match status" value="1"/>
</dbReference>
<dbReference type="InterPro" id="IPR014710">
    <property type="entry name" value="RmlC-like_jellyroll"/>
</dbReference>
<dbReference type="Pfam" id="PF07883">
    <property type="entry name" value="Cupin_2"/>
    <property type="match status" value="1"/>
</dbReference>
<name>A0A158H815_CABSO</name>
<feature type="domain" description="Cupin type-2" evidence="1">
    <location>
        <begin position="50"/>
        <end position="118"/>
    </location>
</feature>
<protein>
    <submittedName>
        <fullName evidence="2">Cupin domain protein</fullName>
    </submittedName>
</protein>